<feature type="chain" id="PRO_5004523587" description="TonB C-terminal domain-containing protein" evidence="5">
    <location>
        <begin position="20"/>
        <end position="119"/>
    </location>
</feature>
<comment type="subcellular location">
    <subcellularLocation>
        <location evidence="1">Membrane</location>
        <topology evidence="1">Single-pass membrane protein</topology>
    </subcellularLocation>
</comment>
<dbReference type="RefSeq" id="WP_016655818.1">
    <property type="nucleotide sequence ID" value="NZ_KE340352.1"/>
</dbReference>
<dbReference type="EMBL" id="ATGI01000017">
    <property type="protein sequence ID" value="EPF74642.1"/>
    <property type="molecule type" value="Genomic_DNA"/>
</dbReference>
<keyword evidence="5" id="KW-0732">Signal</keyword>
<keyword evidence="8" id="KW-1185">Reference proteome</keyword>
<evidence type="ECO:0000259" key="6">
    <source>
        <dbReference type="PROSITE" id="PS52015"/>
    </source>
</evidence>
<dbReference type="NCBIfam" id="TIGR01352">
    <property type="entry name" value="tonB_Cterm"/>
    <property type="match status" value="1"/>
</dbReference>
<evidence type="ECO:0000313" key="8">
    <source>
        <dbReference type="Proteomes" id="UP000014568"/>
    </source>
</evidence>
<dbReference type="AlphaFoldDB" id="S3N4A7"/>
<name>S3N4A7_9GAMM</name>
<dbReference type="SUPFAM" id="SSF74653">
    <property type="entry name" value="TolA/TonB C-terminal domain"/>
    <property type="match status" value="1"/>
</dbReference>
<proteinExistence type="predicted"/>
<dbReference type="PROSITE" id="PS52015">
    <property type="entry name" value="TONB_CTD"/>
    <property type="match status" value="1"/>
</dbReference>
<evidence type="ECO:0000313" key="7">
    <source>
        <dbReference type="EMBL" id="EPF74642.1"/>
    </source>
</evidence>
<reference evidence="7 8" key="1">
    <citation type="submission" date="2013-06" db="EMBL/GenBank/DDBJ databases">
        <title>The Genome Sequence of Acinetobacter rudis CIP 110305.</title>
        <authorList>
            <consortium name="The Broad Institute Genome Sequencing Platform"/>
            <consortium name="The Broad Institute Genome Sequencing Center for Infectious Disease"/>
            <person name="Cerqueira G."/>
            <person name="Feldgarden M."/>
            <person name="Courvalin P."/>
            <person name="Perichon B."/>
            <person name="Grillot-Courvalin C."/>
            <person name="Clermont D."/>
            <person name="Rocha E."/>
            <person name="Yoon E.-J."/>
            <person name="Nemec A."/>
            <person name="Young S.K."/>
            <person name="Zeng Q."/>
            <person name="Gargeya S."/>
            <person name="Fitzgerald M."/>
            <person name="Abouelleil A."/>
            <person name="Alvarado L."/>
            <person name="Berlin A.M."/>
            <person name="Chapman S.B."/>
            <person name="Dewar J."/>
            <person name="Goldberg J."/>
            <person name="Griggs A."/>
            <person name="Gujja S."/>
            <person name="Hansen M."/>
            <person name="Howarth C."/>
            <person name="Imamovic A."/>
            <person name="Larimer J."/>
            <person name="McCowan C."/>
            <person name="Murphy C."/>
            <person name="Pearson M."/>
            <person name="Priest M."/>
            <person name="Roberts A."/>
            <person name="Saif S."/>
            <person name="Shea T."/>
            <person name="Sykes S."/>
            <person name="Wortman J."/>
            <person name="Nusbaum C."/>
            <person name="Birren B."/>
        </authorList>
    </citation>
    <scope>NUCLEOTIDE SEQUENCE [LARGE SCALE GENOMIC DNA]</scope>
    <source>
        <strain evidence="7 8">CIP 110305</strain>
    </source>
</reference>
<keyword evidence="4" id="KW-0472">Membrane</keyword>
<dbReference type="Proteomes" id="UP000014568">
    <property type="component" value="Unassembled WGS sequence"/>
</dbReference>
<dbReference type="InterPro" id="IPR037682">
    <property type="entry name" value="TonB_C"/>
</dbReference>
<evidence type="ECO:0000256" key="3">
    <source>
        <dbReference type="ARBA" id="ARBA00022989"/>
    </source>
</evidence>
<keyword evidence="3" id="KW-1133">Transmembrane helix</keyword>
<comment type="caution">
    <text evidence="7">The sequence shown here is derived from an EMBL/GenBank/DDBJ whole genome shotgun (WGS) entry which is preliminary data.</text>
</comment>
<evidence type="ECO:0000256" key="4">
    <source>
        <dbReference type="ARBA" id="ARBA00023136"/>
    </source>
</evidence>
<dbReference type="STRING" id="632955.GCA_000829675_00973"/>
<evidence type="ECO:0000256" key="5">
    <source>
        <dbReference type="SAM" id="SignalP"/>
    </source>
</evidence>
<organism evidence="7 8">
    <name type="scientific">Acinetobacter rudis CIP 110305</name>
    <dbReference type="NCBI Taxonomy" id="421052"/>
    <lineage>
        <taxon>Bacteria</taxon>
        <taxon>Pseudomonadati</taxon>
        <taxon>Pseudomonadota</taxon>
        <taxon>Gammaproteobacteria</taxon>
        <taxon>Moraxellales</taxon>
        <taxon>Moraxellaceae</taxon>
        <taxon>Acinetobacter</taxon>
    </lineage>
</organism>
<protein>
    <recommendedName>
        <fullName evidence="6">TonB C-terminal domain-containing protein</fullName>
    </recommendedName>
</protein>
<gene>
    <name evidence="7" type="ORF">F945_01409</name>
</gene>
<feature type="domain" description="TonB C-terminal" evidence="6">
    <location>
        <begin position="29"/>
        <end position="119"/>
    </location>
</feature>
<dbReference type="Pfam" id="PF03544">
    <property type="entry name" value="TonB_C"/>
    <property type="match status" value="1"/>
</dbReference>
<dbReference type="InterPro" id="IPR006260">
    <property type="entry name" value="TonB/TolA_C"/>
</dbReference>
<dbReference type="Gene3D" id="3.30.1150.10">
    <property type="match status" value="1"/>
</dbReference>
<evidence type="ECO:0000256" key="1">
    <source>
        <dbReference type="ARBA" id="ARBA00004167"/>
    </source>
</evidence>
<dbReference type="GO" id="GO:0055085">
    <property type="term" value="P:transmembrane transport"/>
    <property type="evidence" value="ECO:0007669"/>
    <property type="project" value="InterPro"/>
</dbReference>
<feature type="signal peptide" evidence="5">
    <location>
        <begin position="1"/>
        <end position="19"/>
    </location>
</feature>
<sequence length="119" mass="13454">MKRIILALCLFVFCFGALAKVEDTAVRALQPGDIYWVKKPHIQLNNNELQGHDRRSIVLTIHANERGLITSVEVVKSSGLDETDKKVIRAVKQARLKPYQVNGVFFPVVVSTTFQLNDY</sequence>
<keyword evidence="2" id="KW-0812">Transmembrane</keyword>
<evidence type="ECO:0000256" key="2">
    <source>
        <dbReference type="ARBA" id="ARBA00022692"/>
    </source>
</evidence>
<dbReference type="GO" id="GO:0016020">
    <property type="term" value="C:membrane"/>
    <property type="evidence" value="ECO:0007669"/>
    <property type="project" value="UniProtKB-SubCell"/>
</dbReference>
<dbReference type="HOGENOM" id="CLU_2204385_0_0_6"/>
<accession>S3N4A7</accession>
<dbReference type="eggNOG" id="COG0810">
    <property type="taxonomic scope" value="Bacteria"/>
</dbReference>